<sequence length="424" mass="48202">MFANRIYRIRKLPATSPRHSSQLSSLYPFTKLRAFPFQLSPEDAIVQMAPHASMVCLGKELLGSIGARFLPGFGFEPLRPVRITPVYFPGWIIDAEVSAEVSYENVQRTTSGIIHDSYLPGSDFRVLSWVSYFSRQLNIDPVPFTKDLEVQHGVEVSCLPYTISPFSALDMAHSMSYRDAIIGDDLRVSPKSITTNLLAAYPVLFPLYLAQYESPSPGEQKMVTLFIEAFEHKGRIRAERPDFGSDLREMLPMAPQAFVDFTHALDDVDVQILRGMPTPFFSLAGFLTPERRAIVPVAADWLNNMIVRHDAAQTLVEESGTITPDDDPRIRPFSREERSKNMEWMYLGGEIEMMRRVITSMKETHEQGRILVVGSKKPFPQDVFESTVNNLQSKIEELETKRSETTPAWWKEWLEMSRATSNKN</sequence>
<evidence type="ECO:0000313" key="1">
    <source>
        <dbReference type="EMBL" id="KAF5381989.1"/>
    </source>
</evidence>
<dbReference type="EMBL" id="JAACJP010000009">
    <property type="protein sequence ID" value="KAF5381989.1"/>
    <property type="molecule type" value="Genomic_DNA"/>
</dbReference>
<comment type="caution">
    <text evidence="1">The sequence shown here is derived from an EMBL/GenBank/DDBJ whole genome shotgun (WGS) entry which is preliminary data.</text>
</comment>
<dbReference type="Proteomes" id="UP000565441">
    <property type="component" value="Unassembled WGS sequence"/>
</dbReference>
<name>A0A8H5HES4_9AGAR</name>
<keyword evidence="2" id="KW-1185">Reference proteome</keyword>
<accession>A0A8H5HES4</accession>
<reference evidence="1 2" key="1">
    <citation type="journal article" date="2020" name="ISME J.">
        <title>Uncovering the hidden diversity of litter-decomposition mechanisms in mushroom-forming fungi.</title>
        <authorList>
            <person name="Floudas D."/>
            <person name="Bentzer J."/>
            <person name="Ahren D."/>
            <person name="Johansson T."/>
            <person name="Persson P."/>
            <person name="Tunlid A."/>
        </authorList>
    </citation>
    <scope>NUCLEOTIDE SEQUENCE [LARGE SCALE GENOMIC DNA]</scope>
    <source>
        <strain evidence="1 2">CBS 661.87</strain>
    </source>
</reference>
<gene>
    <name evidence="1" type="ORF">D9615_004327</name>
</gene>
<evidence type="ECO:0000313" key="2">
    <source>
        <dbReference type="Proteomes" id="UP000565441"/>
    </source>
</evidence>
<proteinExistence type="predicted"/>
<protein>
    <submittedName>
        <fullName evidence="1">Uncharacterized protein</fullName>
    </submittedName>
</protein>
<dbReference type="OrthoDB" id="2349883at2759"/>
<dbReference type="AlphaFoldDB" id="A0A8H5HES4"/>
<organism evidence="1 2">
    <name type="scientific">Tricholomella constricta</name>
    <dbReference type="NCBI Taxonomy" id="117010"/>
    <lineage>
        <taxon>Eukaryota</taxon>
        <taxon>Fungi</taxon>
        <taxon>Dikarya</taxon>
        <taxon>Basidiomycota</taxon>
        <taxon>Agaricomycotina</taxon>
        <taxon>Agaricomycetes</taxon>
        <taxon>Agaricomycetidae</taxon>
        <taxon>Agaricales</taxon>
        <taxon>Tricholomatineae</taxon>
        <taxon>Lyophyllaceae</taxon>
        <taxon>Tricholomella</taxon>
    </lineage>
</organism>